<dbReference type="RefSeq" id="WP_405254138.1">
    <property type="nucleotide sequence ID" value="NZ_JBJGWJ010000003.1"/>
</dbReference>
<dbReference type="PROSITE" id="PS50125">
    <property type="entry name" value="GUANYLATE_CYCLASE_2"/>
    <property type="match status" value="1"/>
</dbReference>
<reference evidence="2 3" key="1">
    <citation type="journal article" date="2016" name="Sci. Rep.">
        <title>Whole genome sequencing identifies a novel species of the genus Capnocytophaga isolated from dog and cat bite wounds in humans.</title>
        <authorList>
            <person name="Zangenah S."/>
            <person name="Abbasi N."/>
            <person name="Andersson A.F."/>
            <person name="Bergman P."/>
        </authorList>
    </citation>
    <scope>NUCLEOTIDE SEQUENCE [LARGE SCALE GENOMIC DNA]</scope>
    <source>
        <strain evidence="2 3">W5</strain>
    </source>
</reference>
<dbReference type="InterPro" id="IPR029787">
    <property type="entry name" value="Nucleotide_cyclase"/>
</dbReference>
<dbReference type="Gene3D" id="3.30.70.1230">
    <property type="entry name" value="Nucleotide cyclase"/>
    <property type="match status" value="1"/>
</dbReference>
<dbReference type="EMBL" id="JBJGWJ010000003">
    <property type="protein sequence ID" value="MFK8293355.1"/>
    <property type="molecule type" value="Genomic_DNA"/>
</dbReference>
<organism evidence="2 3">
    <name type="scientific">Capnocytophaga stomatis</name>
    <dbReference type="NCBI Taxonomy" id="1848904"/>
    <lineage>
        <taxon>Bacteria</taxon>
        <taxon>Pseudomonadati</taxon>
        <taxon>Bacteroidota</taxon>
        <taxon>Flavobacteriia</taxon>
        <taxon>Flavobacteriales</taxon>
        <taxon>Flavobacteriaceae</taxon>
        <taxon>Capnocytophaga</taxon>
    </lineage>
</organism>
<protein>
    <submittedName>
        <fullName evidence="2">Adenylate/guanylate cyclase domain-containing protein</fullName>
    </submittedName>
</protein>
<proteinExistence type="predicted"/>
<feature type="domain" description="Guanylate cyclase" evidence="1">
    <location>
        <begin position="52"/>
        <end position="184"/>
    </location>
</feature>
<name>A0ABW8QB68_9FLAO</name>
<dbReference type="Proteomes" id="UP001622370">
    <property type="component" value="Unassembled WGS sequence"/>
</dbReference>
<evidence type="ECO:0000313" key="3">
    <source>
        <dbReference type="Proteomes" id="UP001622370"/>
    </source>
</evidence>
<gene>
    <name evidence="2" type="ORF">ACI76L_06135</name>
</gene>
<keyword evidence="3" id="KW-1185">Reference proteome</keyword>
<evidence type="ECO:0000259" key="1">
    <source>
        <dbReference type="PROSITE" id="PS50125"/>
    </source>
</evidence>
<evidence type="ECO:0000313" key="2">
    <source>
        <dbReference type="EMBL" id="MFK8293355.1"/>
    </source>
</evidence>
<accession>A0ABW8QB68</accession>
<dbReference type="SUPFAM" id="SSF55073">
    <property type="entry name" value="Nucleotide cyclase"/>
    <property type="match status" value="1"/>
</dbReference>
<comment type="caution">
    <text evidence="2">The sequence shown here is derived from an EMBL/GenBank/DDBJ whole genome shotgun (WGS) entry which is preliminary data.</text>
</comment>
<dbReference type="InterPro" id="IPR001054">
    <property type="entry name" value="A/G_cyclase"/>
</dbReference>
<sequence>MKNFLDMIREDIRDVKNTSFEYATTQNVPSRDDQGLTFESGVAKKGKIIKTCVLYVDIRNSVSLYDDHRTNTMGKIYTAFSKSMLKIAQQHNGFVRNIIGDRVMIVFPTNNCFTNAVDCAISINHTSGIMRGVFTNVDFKCGIGIDYGEMKVIKVGIQKQGSENIENKNLVWVGKPANIASRLTDVANKEIERVKVKYNDYISSFFTSISEKIEIVSHEEFSKNLTLLGGKFKYKNEDIIHFKKEKIYFPPILMTEAVFNGYKRENPNGNDIKENFWKEQPNHNIKNVSKKVYGGGVIWRIQ</sequence>